<dbReference type="GO" id="GO:0005655">
    <property type="term" value="C:nucleolar ribonuclease P complex"/>
    <property type="evidence" value="ECO:0007669"/>
    <property type="project" value="TreeGrafter"/>
</dbReference>
<evidence type="ECO:0000256" key="2">
    <source>
        <dbReference type="ARBA" id="ARBA00022723"/>
    </source>
</evidence>
<dbReference type="GO" id="GO:0046872">
    <property type="term" value="F:metal ion binding"/>
    <property type="evidence" value="ECO:0007669"/>
    <property type="project" value="UniProtKB-KW"/>
</dbReference>
<gene>
    <name evidence="5" type="ORF">HG535_0D04280</name>
</gene>
<dbReference type="RefSeq" id="XP_037144448.1">
    <property type="nucleotide sequence ID" value="XM_037288553.1"/>
</dbReference>
<dbReference type="Proteomes" id="UP000509704">
    <property type="component" value="Chromosome 4"/>
</dbReference>
<keyword evidence="1" id="KW-0819">tRNA processing</keyword>
<dbReference type="GO" id="GO:0008033">
    <property type="term" value="P:tRNA processing"/>
    <property type="evidence" value="ECO:0007669"/>
    <property type="project" value="UniProtKB-KW"/>
</dbReference>
<comment type="similarity">
    <text evidence="4">Belongs to the eukaryotic/archaeal RNase P protein component 4 family.</text>
</comment>
<dbReference type="AlphaFoldDB" id="A0A7H9B281"/>
<evidence type="ECO:0000256" key="3">
    <source>
        <dbReference type="ARBA" id="ARBA00022833"/>
    </source>
</evidence>
<keyword evidence="3" id="KW-0862">Zinc</keyword>
<sequence length="145" mass="16974">MAKIKQRRTLAVNEDGTILSDPPKSIGNAENFQRMNYLYQLSMWQTAANRQDTDQGLSRMYIKNMDLVSKKTKSSLLPYVKRTFCKKCHRVLVPKRTVQMTLKQASDGKDILVWECRCGYIKKFPIGTNRSYRTFYDKPENLLHM</sequence>
<dbReference type="PANTHER" id="PTHR14742">
    <property type="entry name" value="RIBONUCLEASE P SUBUNIT P21"/>
    <property type="match status" value="1"/>
</dbReference>
<evidence type="ECO:0000256" key="1">
    <source>
        <dbReference type="ARBA" id="ARBA00022694"/>
    </source>
</evidence>
<dbReference type="PANTHER" id="PTHR14742:SF0">
    <property type="entry name" value="RIBONUCLEASE P PROTEIN SUBUNIT P21"/>
    <property type="match status" value="1"/>
</dbReference>
<name>A0A7H9B281_ZYGMR</name>
<evidence type="ECO:0000313" key="6">
    <source>
        <dbReference type="Proteomes" id="UP000509704"/>
    </source>
</evidence>
<dbReference type="OrthoDB" id="128536at2759"/>
<accession>A0A7H9B281</accession>
<evidence type="ECO:0000256" key="4">
    <source>
        <dbReference type="ARBA" id="ARBA00038402"/>
    </source>
</evidence>
<evidence type="ECO:0000313" key="5">
    <source>
        <dbReference type="EMBL" id="QLG72720.1"/>
    </source>
</evidence>
<reference evidence="5 6" key="1">
    <citation type="submission" date="2020-07" db="EMBL/GenBank/DDBJ databases">
        <title>The yeast mating-type switching endonuclease HO is a domesticated member of an unorthodox homing genetic element family.</title>
        <authorList>
            <person name="Coughlan A.Y."/>
            <person name="Lombardi L."/>
            <person name="Braun-Galleani S."/>
            <person name="Martos A.R."/>
            <person name="Galeote V."/>
            <person name="Bigey F."/>
            <person name="Dequin S."/>
            <person name="Byrne K.P."/>
            <person name="Wolfe K.H."/>
        </authorList>
    </citation>
    <scope>NUCLEOTIDE SEQUENCE [LARGE SCALE GENOMIC DNA]</scope>
    <source>
        <strain evidence="5 6">NRRL Y-6702</strain>
    </source>
</reference>
<dbReference type="Gene3D" id="6.20.50.20">
    <property type="match status" value="1"/>
</dbReference>
<organism evidence="5 6">
    <name type="scientific">Zygotorulaspora mrakii</name>
    <name type="common">Zygosaccharomyces mrakii</name>
    <dbReference type="NCBI Taxonomy" id="42260"/>
    <lineage>
        <taxon>Eukaryota</taxon>
        <taxon>Fungi</taxon>
        <taxon>Dikarya</taxon>
        <taxon>Ascomycota</taxon>
        <taxon>Saccharomycotina</taxon>
        <taxon>Saccharomycetes</taxon>
        <taxon>Saccharomycetales</taxon>
        <taxon>Saccharomycetaceae</taxon>
        <taxon>Zygotorulaspora</taxon>
    </lineage>
</organism>
<keyword evidence="2" id="KW-0479">Metal-binding</keyword>
<protein>
    <submittedName>
        <fullName evidence="5">Uncharacterized protein</fullName>
    </submittedName>
</protein>
<dbReference type="KEGG" id="zmk:HG535_0D04280"/>
<proteinExistence type="inferred from homology"/>
<dbReference type="Pfam" id="PF04032">
    <property type="entry name" value="Rpr2"/>
    <property type="match status" value="1"/>
</dbReference>
<dbReference type="EMBL" id="CP058607">
    <property type="protein sequence ID" value="QLG72720.1"/>
    <property type="molecule type" value="Genomic_DNA"/>
</dbReference>
<keyword evidence="6" id="KW-1185">Reference proteome</keyword>
<dbReference type="InterPro" id="IPR007175">
    <property type="entry name" value="Rpr2/Snm1/Rpp21"/>
</dbReference>
<dbReference type="GeneID" id="59236444"/>